<evidence type="ECO:0000256" key="5">
    <source>
        <dbReference type="ARBA" id="ARBA00023054"/>
    </source>
</evidence>
<protein>
    <recommendedName>
        <fullName evidence="2">Cell wall synthesis protein Wag31</fullName>
    </recommendedName>
    <alternativeName>
        <fullName evidence="7">Antigen 84</fullName>
    </alternativeName>
</protein>
<feature type="coiled-coil region" evidence="8">
    <location>
        <begin position="84"/>
        <end position="209"/>
    </location>
</feature>
<evidence type="ECO:0000313" key="9">
    <source>
        <dbReference type="EMBL" id="SPM40170.1"/>
    </source>
</evidence>
<keyword evidence="4" id="KW-0132">Cell division</keyword>
<evidence type="ECO:0000256" key="1">
    <source>
        <dbReference type="ARBA" id="ARBA00004496"/>
    </source>
</evidence>
<keyword evidence="5 8" id="KW-0175">Coiled coil</keyword>
<evidence type="ECO:0000256" key="3">
    <source>
        <dbReference type="ARBA" id="ARBA00022490"/>
    </source>
</evidence>
<proteinExistence type="predicted"/>
<organism evidence="9 10">
    <name type="scientific">Mycobacterium numidiamassiliense</name>
    <dbReference type="NCBI Taxonomy" id="1841861"/>
    <lineage>
        <taxon>Bacteria</taxon>
        <taxon>Bacillati</taxon>
        <taxon>Actinomycetota</taxon>
        <taxon>Actinomycetes</taxon>
        <taxon>Mycobacteriales</taxon>
        <taxon>Mycobacteriaceae</taxon>
        <taxon>Mycobacterium</taxon>
    </lineage>
</organism>
<dbReference type="InterPro" id="IPR007793">
    <property type="entry name" value="DivIVA_fam"/>
</dbReference>
<reference evidence="9 10" key="1">
    <citation type="submission" date="2017-01" db="EMBL/GenBank/DDBJ databases">
        <authorList>
            <consortium name="Urmite Genomes"/>
        </authorList>
    </citation>
    <scope>NUCLEOTIDE SEQUENCE [LARGE SCALE GENOMIC DNA]</scope>
    <source>
        <strain evidence="9 10">AB215</strain>
    </source>
</reference>
<dbReference type="OrthoDB" id="5198800at2"/>
<sequence length="334" mass="37708">MALTPADVHNVAFSRARVGKRGYSEQEVDLFIDLVEQELIRHIEEDAELRHRNAELRNRDGGLKKREAELARREAALHERELEVRKHEAETRKHQAQLSHQEAQLAHRSTPLPQQVAQIRHREAQVAQREAQIAQHQAQLAHQEAQLAQREVEIRQRQAELARWEGELREQEAEFEQQDAQLAERESELGQLETELQEQEIKLQELLDQPQAAEVDVAARQLARPYPQQLRAVPTPVAVNGASHLEETRVAAVHGRHDMERMAIRAVTDPLGNTVTETVHERTRRSAVENGGPVVAAEPADEIGQLKKENAELARSLGLIKSAAALLAAALDQQ</sequence>
<dbReference type="AlphaFoldDB" id="A0A2U3P8V5"/>
<comment type="subcellular location">
    <subcellularLocation>
        <location evidence="1">Cytoplasm</location>
    </subcellularLocation>
</comment>
<dbReference type="Gene3D" id="6.10.250.660">
    <property type="match status" value="1"/>
</dbReference>
<keyword evidence="3" id="KW-0963">Cytoplasm</keyword>
<keyword evidence="10" id="KW-1185">Reference proteome</keyword>
<evidence type="ECO:0000256" key="2">
    <source>
        <dbReference type="ARBA" id="ARBA00018787"/>
    </source>
</evidence>
<evidence type="ECO:0000313" key="10">
    <source>
        <dbReference type="Proteomes" id="UP000240424"/>
    </source>
</evidence>
<dbReference type="InterPro" id="IPR019933">
    <property type="entry name" value="DivIVA_domain"/>
</dbReference>
<dbReference type="Proteomes" id="UP000240424">
    <property type="component" value="Unassembled WGS sequence"/>
</dbReference>
<dbReference type="NCBIfam" id="TIGR03544">
    <property type="entry name" value="DivI1A_domain"/>
    <property type="match status" value="1"/>
</dbReference>
<dbReference type="GO" id="GO:0051301">
    <property type="term" value="P:cell division"/>
    <property type="evidence" value="ECO:0007669"/>
    <property type="project" value="UniProtKB-KW"/>
</dbReference>
<dbReference type="EMBL" id="FUEZ01000004">
    <property type="protein sequence ID" value="SPM40170.1"/>
    <property type="molecule type" value="Genomic_DNA"/>
</dbReference>
<gene>
    <name evidence="9" type="ORF">MNAB215_2366</name>
</gene>
<accession>A0A2U3P8V5</accession>
<dbReference type="GO" id="GO:0005737">
    <property type="term" value="C:cytoplasm"/>
    <property type="evidence" value="ECO:0007669"/>
    <property type="project" value="UniProtKB-SubCell"/>
</dbReference>
<evidence type="ECO:0000256" key="8">
    <source>
        <dbReference type="SAM" id="Coils"/>
    </source>
</evidence>
<evidence type="ECO:0000256" key="6">
    <source>
        <dbReference type="ARBA" id="ARBA00023306"/>
    </source>
</evidence>
<dbReference type="RefSeq" id="WP_077079021.1">
    <property type="nucleotide sequence ID" value="NZ_FUEZ01000004.1"/>
</dbReference>
<dbReference type="STRING" id="1841861.GCA_900157365_00683"/>
<dbReference type="Pfam" id="PF05103">
    <property type="entry name" value="DivIVA"/>
    <property type="match status" value="1"/>
</dbReference>
<keyword evidence="6" id="KW-0131">Cell cycle</keyword>
<name>A0A2U3P8V5_9MYCO</name>
<evidence type="ECO:0000256" key="4">
    <source>
        <dbReference type="ARBA" id="ARBA00022618"/>
    </source>
</evidence>
<evidence type="ECO:0000256" key="7">
    <source>
        <dbReference type="ARBA" id="ARBA00031737"/>
    </source>
</evidence>